<name>A0A8S3XT35_PARAO</name>
<dbReference type="EMBL" id="CAJQZP010001352">
    <property type="protein sequence ID" value="CAG5040918.1"/>
    <property type="molecule type" value="Genomic_DNA"/>
</dbReference>
<accession>A0A8S3XT35</accession>
<feature type="compositionally biased region" description="Polar residues" evidence="1">
    <location>
        <begin position="29"/>
        <end position="71"/>
    </location>
</feature>
<dbReference type="Proteomes" id="UP000691718">
    <property type="component" value="Unassembled WGS sequence"/>
</dbReference>
<feature type="region of interest" description="Disordered" evidence="1">
    <location>
        <begin position="1"/>
        <end position="71"/>
    </location>
</feature>
<feature type="region of interest" description="Disordered" evidence="1">
    <location>
        <begin position="284"/>
        <end position="319"/>
    </location>
</feature>
<feature type="compositionally biased region" description="Polar residues" evidence="1">
    <location>
        <begin position="1"/>
        <end position="14"/>
    </location>
</feature>
<keyword evidence="3" id="KW-1185">Reference proteome</keyword>
<dbReference type="OrthoDB" id="8057069at2759"/>
<comment type="caution">
    <text evidence="2">The sequence shown here is derived from an EMBL/GenBank/DDBJ whole genome shotgun (WGS) entry which is preliminary data.</text>
</comment>
<dbReference type="AlphaFoldDB" id="A0A8S3XT35"/>
<proteinExistence type="predicted"/>
<evidence type="ECO:0000256" key="1">
    <source>
        <dbReference type="SAM" id="MobiDB-lite"/>
    </source>
</evidence>
<evidence type="ECO:0000313" key="3">
    <source>
        <dbReference type="Proteomes" id="UP000691718"/>
    </source>
</evidence>
<organism evidence="2 3">
    <name type="scientific">Parnassius apollo</name>
    <name type="common">Apollo butterfly</name>
    <name type="synonym">Papilio apollo</name>
    <dbReference type="NCBI Taxonomy" id="110799"/>
    <lineage>
        <taxon>Eukaryota</taxon>
        <taxon>Metazoa</taxon>
        <taxon>Ecdysozoa</taxon>
        <taxon>Arthropoda</taxon>
        <taxon>Hexapoda</taxon>
        <taxon>Insecta</taxon>
        <taxon>Pterygota</taxon>
        <taxon>Neoptera</taxon>
        <taxon>Endopterygota</taxon>
        <taxon>Lepidoptera</taxon>
        <taxon>Glossata</taxon>
        <taxon>Ditrysia</taxon>
        <taxon>Papilionoidea</taxon>
        <taxon>Papilionidae</taxon>
        <taxon>Parnassiinae</taxon>
        <taxon>Parnassini</taxon>
        <taxon>Parnassius</taxon>
        <taxon>Parnassius</taxon>
    </lineage>
</organism>
<protein>
    <submittedName>
        <fullName evidence="2">(apollo) hypothetical protein</fullName>
    </submittedName>
</protein>
<reference evidence="2" key="1">
    <citation type="submission" date="2021-04" db="EMBL/GenBank/DDBJ databases">
        <authorList>
            <person name="Tunstrom K."/>
        </authorList>
    </citation>
    <scope>NUCLEOTIDE SEQUENCE</scope>
</reference>
<gene>
    <name evidence="2" type="ORF">PAPOLLO_LOCUS21998</name>
</gene>
<sequence length="319" mass="35423">MASTTSAAVQNDGSPQILMNHPVSPQVRDATTSQLASLDSSTQMDDASMTSTNQPVSTHQKSDTVSMQPNITPGPTSVIITDYQLSQILSMVDPSYNMNSNSNFARCTARFDGSKDVYVLAFIEAIEVYKECVAMEENIALRGLPMLLTGLAATWWLRVKQSVLTWTKAMQLLKHTYGARLPPHKIYRVFFIIPHKIYRELFSNEQGDESTDVFVCIARAQLAQLPPGTLAENPVQLGMVYGLLNRKIRKKVIRSSFKTFSELLEKARAVEDLFEEGRMRPYSRQQISSNRSLGVSSSTPNNNKARLNASVATSYSGNN</sequence>
<evidence type="ECO:0000313" key="2">
    <source>
        <dbReference type="EMBL" id="CAG5040918.1"/>
    </source>
</evidence>